<evidence type="ECO:0000256" key="15">
    <source>
        <dbReference type="PIRSR" id="PIRSR600829-1"/>
    </source>
</evidence>
<dbReference type="GO" id="GO:0046872">
    <property type="term" value="F:metal ion binding"/>
    <property type="evidence" value="ECO:0007669"/>
    <property type="project" value="UniProtKB-KW"/>
</dbReference>
<dbReference type="InterPro" id="IPR033717">
    <property type="entry name" value="UDPK"/>
</dbReference>
<keyword evidence="8 20" id="KW-0418">Kinase</keyword>
<keyword evidence="18" id="KW-0460">Magnesium</keyword>
<dbReference type="HOGENOM" id="CLU_112343_2_2_10"/>
<dbReference type="AlphaFoldDB" id="E4T5P4"/>
<keyword evidence="21" id="KW-1185">Reference proteome</keyword>
<comment type="similarity">
    <text evidence="2">Belongs to the bacterial diacylglycerol kinase family.</text>
</comment>
<evidence type="ECO:0000256" key="2">
    <source>
        <dbReference type="ARBA" id="ARBA00005967"/>
    </source>
</evidence>
<evidence type="ECO:0000313" key="20">
    <source>
        <dbReference type="EMBL" id="ADQ80038.1"/>
    </source>
</evidence>
<feature type="binding site" evidence="17">
    <location>
        <position position="70"/>
    </location>
    <ligand>
        <name>ATP</name>
        <dbReference type="ChEBI" id="CHEBI:30616"/>
    </ligand>
</feature>
<dbReference type="OrthoDB" id="1493837at2"/>
<feature type="binding site" evidence="17">
    <location>
        <position position="10"/>
    </location>
    <ligand>
        <name>ATP</name>
        <dbReference type="ChEBI" id="CHEBI:30616"/>
    </ligand>
</feature>
<reference evidence="20 21" key="2">
    <citation type="journal article" date="2011" name="Stand. Genomic Sci.">
        <title>Complete genome sequence of Paludibacter propionicigenes type strain (WB4).</title>
        <authorList>
            <person name="Gronow S."/>
            <person name="Munk C."/>
            <person name="Lapidus A."/>
            <person name="Nolan M."/>
            <person name="Lucas S."/>
            <person name="Hammon N."/>
            <person name="Deshpande S."/>
            <person name="Cheng J.F."/>
            <person name="Tapia R."/>
            <person name="Han C."/>
            <person name="Goodwin L."/>
            <person name="Pitluck S."/>
            <person name="Liolios K."/>
            <person name="Ivanova N."/>
            <person name="Mavromatis K."/>
            <person name="Mikhailova N."/>
            <person name="Pati A."/>
            <person name="Chen A."/>
            <person name="Palaniappan K."/>
            <person name="Land M."/>
            <person name="Hauser L."/>
            <person name="Chang Y.J."/>
            <person name="Jeffries C.D."/>
            <person name="Brambilla E."/>
            <person name="Rohde M."/>
            <person name="Goker M."/>
            <person name="Detter J.C."/>
            <person name="Woyke T."/>
            <person name="Bristow J."/>
            <person name="Eisen J.A."/>
            <person name="Markowitz V."/>
            <person name="Hugenholtz P."/>
            <person name="Kyrpides N.C."/>
            <person name="Klenk H.P."/>
        </authorList>
    </citation>
    <scope>NUCLEOTIDE SEQUENCE [LARGE SCALE GENOMIC DNA]</scope>
    <source>
        <strain evidence="21">DSM 17365 / JCM 13257 / WB4</strain>
    </source>
</reference>
<keyword evidence="6 19" id="KW-0812">Transmembrane</keyword>
<evidence type="ECO:0000256" key="12">
    <source>
        <dbReference type="ARBA" id="ARBA00023136"/>
    </source>
</evidence>
<dbReference type="Pfam" id="PF01219">
    <property type="entry name" value="DAGK_prokar"/>
    <property type="match status" value="1"/>
</dbReference>
<keyword evidence="13" id="KW-0594">Phospholipid biosynthesis</keyword>
<feature type="transmembrane region" description="Helical" evidence="19">
    <location>
        <begin position="25"/>
        <end position="42"/>
    </location>
</feature>
<keyword evidence="4" id="KW-0444">Lipid biosynthesis</keyword>
<dbReference type="GO" id="GO:0005524">
    <property type="term" value="F:ATP binding"/>
    <property type="evidence" value="ECO:0007669"/>
    <property type="project" value="UniProtKB-KW"/>
</dbReference>
<gene>
    <name evidence="20" type="ordered locus">Palpr_1899</name>
</gene>
<dbReference type="Gene3D" id="1.10.287.3610">
    <property type="match status" value="1"/>
</dbReference>
<dbReference type="GO" id="GO:0036433">
    <property type="term" value="F:di-trans, poly-cis-undecaprenol kinase activity"/>
    <property type="evidence" value="ECO:0007669"/>
    <property type="project" value="UniProtKB-EC"/>
</dbReference>
<keyword evidence="9 17" id="KW-0067">ATP-binding</keyword>
<evidence type="ECO:0000256" key="10">
    <source>
        <dbReference type="ARBA" id="ARBA00022989"/>
    </source>
</evidence>
<dbReference type="eggNOG" id="COG0818">
    <property type="taxonomic scope" value="Bacteria"/>
</dbReference>
<keyword evidence="12 19" id="KW-0472">Membrane</keyword>
<feature type="binding site" evidence="18">
    <location>
        <position position="22"/>
    </location>
    <ligand>
        <name>a divalent metal cation</name>
        <dbReference type="ChEBI" id="CHEBI:60240"/>
    </ligand>
</feature>
<evidence type="ECO:0000256" key="1">
    <source>
        <dbReference type="ARBA" id="ARBA00004651"/>
    </source>
</evidence>
<keyword evidence="14" id="KW-1208">Phospholipid metabolism</keyword>
<evidence type="ECO:0000256" key="17">
    <source>
        <dbReference type="PIRSR" id="PIRSR600829-3"/>
    </source>
</evidence>
<comment type="cofactor">
    <cofactor evidence="18">
        <name>Mg(2+)</name>
        <dbReference type="ChEBI" id="CHEBI:18420"/>
    </cofactor>
    <text evidence="18">Mn(2+), Zn(2+), Cd(2+) and Co(2+) support activity to lesser extents.</text>
</comment>
<keyword evidence="18" id="KW-0479">Metal-binding</keyword>
<evidence type="ECO:0000256" key="3">
    <source>
        <dbReference type="ARBA" id="ARBA00022475"/>
    </source>
</evidence>
<evidence type="ECO:0000256" key="18">
    <source>
        <dbReference type="PIRSR" id="PIRSR600829-4"/>
    </source>
</evidence>
<evidence type="ECO:0000256" key="4">
    <source>
        <dbReference type="ARBA" id="ARBA00022516"/>
    </source>
</evidence>
<evidence type="ECO:0000256" key="14">
    <source>
        <dbReference type="ARBA" id="ARBA00023264"/>
    </source>
</evidence>
<evidence type="ECO:0000256" key="8">
    <source>
        <dbReference type="ARBA" id="ARBA00022777"/>
    </source>
</evidence>
<sequence>MRKRILSFVYAGRGIKTVFSTETNMKIHLVITAVVIACGFVFKINITEWCLCLLCMALVIGGEMMNTAIENIVNLASPEFHPLAGKAKDIAAGAVLICAIISVIVGCLIFLPKIWEMLAG</sequence>
<proteinExistence type="inferred from homology"/>
<dbReference type="GO" id="GO:0005886">
    <property type="term" value="C:plasma membrane"/>
    <property type="evidence" value="ECO:0007669"/>
    <property type="project" value="UniProtKB-SubCell"/>
</dbReference>
<feature type="binding site" evidence="17">
    <location>
        <position position="22"/>
    </location>
    <ligand>
        <name>ATP</name>
        <dbReference type="ChEBI" id="CHEBI:30616"/>
    </ligand>
</feature>
<dbReference type="Proteomes" id="UP000008718">
    <property type="component" value="Chromosome"/>
</dbReference>
<name>E4T5P4_PALPW</name>
<evidence type="ECO:0000256" key="9">
    <source>
        <dbReference type="ARBA" id="ARBA00022840"/>
    </source>
</evidence>
<evidence type="ECO:0000256" key="11">
    <source>
        <dbReference type="ARBA" id="ARBA00023098"/>
    </source>
</evidence>
<dbReference type="GO" id="GO:0008654">
    <property type="term" value="P:phospholipid biosynthetic process"/>
    <property type="evidence" value="ECO:0007669"/>
    <property type="project" value="UniProtKB-KW"/>
</dbReference>
<feature type="active site" description="Proton acceptor" evidence="15">
    <location>
        <position position="63"/>
    </location>
</feature>
<organism evidence="20 21">
    <name type="scientific">Paludibacter propionicigenes (strain DSM 17365 / JCM 13257 / WB4)</name>
    <dbReference type="NCBI Taxonomy" id="694427"/>
    <lineage>
        <taxon>Bacteria</taxon>
        <taxon>Pseudomonadati</taxon>
        <taxon>Bacteroidota</taxon>
        <taxon>Bacteroidia</taxon>
        <taxon>Bacteroidales</taxon>
        <taxon>Paludibacteraceae</taxon>
        <taxon>Paludibacter</taxon>
    </lineage>
</organism>
<evidence type="ECO:0000313" key="21">
    <source>
        <dbReference type="Proteomes" id="UP000008718"/>
    </source>
</evidence>
<reference key="1">
    <citation type="submission" date="2010-11" db="EMBL/GenBank/DDBJ databases">
        <title>The complete genome of Paludibacter propionicigenes DSM 17365.</title>
        <authorList>
            <consortium name="US DOE Joint Genome Institute (JGI-PGF)"/>
            <person name="Lucas S."/>
            <person name="Copeland A."/>
            <person name="Lapidus A."/>
            <person name="Bruce D."/>
            <person name="Goodwin L."/>
            <person name="Pitluck S."/>
            <person name="Kyrpides N."/>
            <person name="Mavromatis K."/>
            <person name="Ivanova N."/>
            <person name="Munk A.C."/>
            <person name="Brettin T."/>
            <person name="Detter J.C."/>
            <person name="Han C."/>
            <person name="Tapia R."/>
            <person name="Land M."/>
            <person name="Hauser L."/>
            <person name="Markowitz V."/>
            <person name="Cheng J.-F."/>
            <person name="Hugenholtz P."/>
            <person name="Woyke T."/>
            <person name="Wu D."/>
            <person name="Gronow S."/>
            <person name="Wellnitz S."/>
            <person name="Brambilla E."/>
            <person name="Klenk H.-P."/>
            <person name="Eisen J.A."/>
        </authorList>
    </citation>
    <scope>NUCLEOTIDE SEQUENCE</scope>
    <source>
        <strain>WB4</strain>
    </source>
</reference>
<evidence type="ECO:0000256" key="19">
    <source>
        <dbReference type="SAM" id="Phobius"/>
    </source>
</evidence>
<feature type="transmembrane region" description="Helical" evidence="19">
    <location>
        <begin position="89"/>
        <end position="111"/>
    </location>
</feature>
<dbReference type="PANTHER" id="PTHR34299">
    <property type="entry name" value="DIACYLGLYCEROL KINASE"/>
    <property type="match status" value="1"/>
</dbReference>
<keyword evidence="5 20" id="KW-0808">Transferase</keyword>
<dbReference type="CDD" id="cd14265">
    <property type="entry name" value="UDPK_IM_like"/>
    <property type="match status" value="1"/>
</dbReference>
<protein>
    <submittedName>
        <fullName evidence="20">Undecaprenol kinase</fullName>
        <ecNumber evidence="20">2.7.1.66</ecNumber>
    </submittedName>
</protein>
<dbReference type="EC" id="2.7.1.66" evidence="20"/>
<dbReference type="InterPro" id="IPR000829">
    <property type="entry name" value="DAGK"/>
</dbReference>
<dbReference type="STRING" id="694427.Palpr_1899"/>
<keyword evidence="3" id="KW-1003">Cell membrane</keyword>
<dbReference type="InterPro" id="IPR036945">
    <property type="entry name" value="DAGK_sf"/>
</dbReference>
<feature type="binding site" evidence="17">
    <location>
        <begin position="79"/>
        <end position="81"/>
    </location>
    <ligand>
        <name>ATP</name>
        <dbReference type="ChEBI" id="CHEBI:30616"/>
    </ligand>
</feature>
<keyword evidence="7 17" id="KW-0547">Nucleotide-binding</keyword>
<feature type="binding site" evidence="18">
    <location>
        <position position="70"/>
    </location>
    <ligand>
        <name>a divalent metal cation</name>
        <dbReference type="ChEBI" id="CHEBI:60240"/>
    </ligand>
</feature>
<keyword evidence="11" id="KW-0443">Lipid metabolism</keyword>
<dbReference type="PANTHER" id="PTHR34299:SF1">
    <property type="entry name" value="DIACYLGLYCEROL KINASE"/>
    <property type="match status" value="1"/>
</dbReference>
<dbReference type="RefSeq" id="WP_013445407.1">
    <property type="nucleotide sequence ID" value="NC_014734.1"/>
</dbReference>
<evidence type="ECO:0000256" key="5">
    <source>
        <dbReference type="ARBA" id="ARBA00022679"/>
    </source>
</evidence>
<comment type="subcellular location">
    <subcellularLocation>
        <location evidence="1">Cell membrane</location>
        <topology evidence="1">Multi-pass membrane protein</topology>
    </subcellularLocation>
</comment>
<keyword evidence="10 19" id="KW-1133">Transmembrane helix</keyword>
<evidence type="ECO:0000256" key="16">
    <source>
        <dbReference type="PIRSR" id="PIRSR600829-2"/>
    </source>
</evidence>
<accession>E4T5P4</accession>
<dbReference type="KEGG" id="ppn:Palpr_1899"/>
<evidence type="ECO:0000256" key="6">
    <source>
        <dbReference type="ARBA" id="ARBA00022692"/>
    </source>
</evidence>
<feature type="binding site" evidence="17">
    <location>
        <begin position="88"/>
        <end position="89"/>
    </location>
    <ligand>
        <name>ATP</name>
        <dbReference type="ChEBI" id="CHEBI:30616"/>
    </ligand>
</feature>
<feature type="binding site" evidence="16">
    <location>
        <position position="63"/>
    </location>
    <ligand>
        <name>substrate</name>
    </ligand>
</feature>
<dbReference type="EMBL" id="CP002345">
    <property type="protein sequence ID" value="ADQ80038.1"/>
    <property type="molecule type" value="Genomic_DNA"/>
</dbReference>
<evidence type="ECO:0000256" key="7">
    <source>
        <dbReference type="ARBA" id="ARBA00022741"/>
    </source>
</evidence>
<evidence type="ECO:0000256" key="13">
    <source>
        <dbReference type="ARBA" id="ARBA00023209"/>
    </source>
</evidence>